<reference evidence="10 11" key="1">
    <citation type="submission" date="2024-08" db="EMBL/GenBank/DDBJ databases">
        <title>Clostridium lapicellarii sp. nov., and Clostridium renhuaiense sp. nov., two species isolated from the mud in a fermentation cellar used for producing sauce-flavour Chinese liquors.</title>
        <authorList>
            <person name="Yang F."/>
            <person name="Wang H."/>
            <person name="Chen L.Q."/>
            <person name="Zhou N."/>
            <person name="Lu J.J."/>
            <person name="Pu X.X."/>
            <person name="Wan B."/>
            <person name="Wang L."/>
            <person name="Liu S.J."/>
        </authorList>
    </citation>
    <scope>NUCLEOTIDE SEQUENCE [LARGE SCALE GENOMIC DNA]</scope>
    <source>
        <strain evidence="10 11">MT-5</strain>
    </source>
</reference>
<evidence type="ECO:0000313" key="11">
    <source>
        <dbReference type="Proteomes" id="UP001564657"/>
    </source>
</evidence>
<keyword evidence="8" id="KW-1133">Transmembrane helix</keyword>
<feature type="transmembrane region" description="Helical" evidence="8">
    <location>
        <begin position="348"/>
        <end position="366"/>
    </location>
</feature>
<dbReference type="InterPro" id="IPR017896">
    <property type="entry name" value="4Fe4S_Fe-S-bd"/>
</dbReference>
<feature type="compositionally biased region" description="Basic and acidic residues" evidence="7">
    <location>
        <begin position="1"/>
        <end position="12"/>
    </location>
</feature>
<keyword evidence="6 8" id="KW-0472">Membrane</keyword>
<feature type="transmembrane region" description="Helical" evidence="8">
    <location>
        <begin position="437"/>
        <end position="458"/>
    </location>
</feature>
<evidence type="ECO:0000256" key="7">
    <source>
        <dbReference type="SAM" id="MobiDB-lite"/>
    </source>
</evidence>
<keyword evidence="11" id="KW-1185">Reference proteome</keyword>
<evidence type="ECO:0000256" key="3">
    <source>
        <dbReference type="ARBA" id="ARBA00022723"/>
    </source>
</evidence>
<keyword evidence="3" id="KW-0479">Metal-binding</keyword>
<dbReference type="PROSITE" id="PS00198">
    <property type="entry name" value="4FE4S_FER_1"/>
    <property type="match status" value="1"/>
</dbReference>
<accession>A0ABV4BR43</accession>
<evidence type="ECO:0000256" key="6">
    <source>
        <dbReference type="ARBA" id="ARBA00023136"/>
    </source>
</evidence>
<dbReference type="Proteomes" id="UP001564657">
    <property type="component" value="Unassembled WGS sequence"/>
</dbReference>
<dbReference type="EMBL" id="JBGEWD010000015">
    <property type="protein sequence ID" value="MEY8001247.1"/>
    <property type="molecule type" value="Genomic_DNA"/>
</dbReference>
<evidence type="ECO:0000256" key="1">
    <source>
        <dbReference type="ARBA" id="ARBA00004236"/>
    </source>
</evidence>
<keyword evidence="5" id="KW-0411">Iron-sulfur</keyword>
<dbReference type="PROSITE" id="PS51379">
    <property type="entry name" value="4FE4S_FER_2"/>
    <property type="match status" value="1"/>
</dbReference>
<feature type="transmembrane region" description="Helical" evidence="8">
    <location>
        <begin position="76"/>
        <end position="102"/>
    </location>
</feature>
<dbReference type="Pfam" id="PF12801">
    <property type="entry name" value="Fer4_5"/>
    <property type="match status" value="2"/>
</dbReference>
<evidence type="ECO:0000256" key="5">
    <source>
        <dbReference type="ARBA" id="ARBA00023014"/>
    </source>
</evidence>
<sequence>MEQKNKYKDKKNPNCSSNTNNVNLLRNKTFKKFIKSKWYPGIFQWPVLIVFSFIVYELLVGPSTAHDNFGTAGTWVLWWPILPIILFLLGRFWCAICPFGLINDLVQKFVGNNRPVPKFLRKYGIWIIDAMFIMITWSDHVWGIVESPRGSAVVLLIITAGVILSGAFFERRTWCRYLCFLGGVSSNYTRVGIMELRATPEKCAKCKVLACYKGGEKAAGCPMFEFPRAMETNAECNFCGNCVKNCPNDSIKVYPRVPTKELWFIRRPKLAESFLAIVIMGIVFVQNITMIAIWKDILNWLERATGTTSYYVTFTITFIIAMLIPIILLSTAGLIAKKFNGDSVKQNFTRFGYAIIPLDLSGHIAHNLFHLLAEGKSVIFTFMELFGINMSGSTAILGNETIRILQYILIIIGALGSIYTIHRIAKHTYGDKGSIKTSVVYTILIVFLAVVNLILFALPMEMRM</sequence>
<evidence type="ECO:0000256" key="2">
    <source>
        <dbReference type="ARBA" id="ARBA00022475"/>
    </source>
</evidence>
<feature type="transmembrane region" description="Helical" evidence="8">
    <location>
        <begin position="404"/>
        <end position="425"/>
    </location>
</feature>
<evidence type="ECO:0000256" key="8">
    <source>
        <dbReference type="SAM" id="Phobius"/>
    </source>
</evidence>
<dbReference type="SUPFAM" id="SSF54862">
    <property type="entry name" value="4Fe-4S ferredoxins"/>
    <property type="match status" value="1"/>
</dbReference>
<feature type="transmembrane region" description="Helical" evidence="8">
    <location>
        <begin position="38"/>
        <end position="56"/>
    </location>
</feature>
<gene>
    <name evidence="10" type="ORF">AB8U03_13780</name>
</gene>
<dbReference type="InterPro" id="IPR017900">
    <property type="entry name" value="4Fe4S_Fe_S_CS"/>
</dbReference>
<name>A0ABV4BR43_9CLOT</name>
<feature type="transmembrane region" description="Helical" evidence="8">
    <location>
        <begin position="274"/>
        <end position="294"/>
    </location>
</feature>
<dbReference type="RefSeq" id="WP_369705140.1">
    <property type="nucleotide sequence ID" value="NZ_JBGEWD010000015.1"/>
</dbReference>
<dbReference type="PANTHER" id="PTHR30224">
    <property type="entry name" value="ELECTRON TRANSPORT PROTEIN"/>
    <property type="match status" value="1"/>
</dbReference>
<dbReference type="InterPro" id="IPR052378">
    <property type="entry name" value="NosR_regulator"/>
</dbReference>
<evidence type="ECO:0000313" key="10">
    <source>
        <dbReference type="EMBL" id="MEY8001247.1"/>
    </source>
</evidence>
<feature type="domain" description="4Fe-4S ferredoxin-type" evidence="9">
    <location>
        <begin position="228"/>
        <end position="256"/>
    </location>
</feature>
<organism evidence="10 11">
    <name type="scientific">Clostridium moutaii</name>
    <dbReference type="NCBI Taxonomy" id="3240932"/>
    <lineage>
        <taxon>Bacteria</taxon>
        <taxon>Bacillati</taxon>
        <taxon>Bacillota</taxon>
        <taxon>Clostridia</taxon>
        <taxon>Eubacteriales</taxon>
        <taxon>Clostridiaceae</taxon>
        <taxon>Clostridium</taxon>
    </lineage>
</organism>
<keyword evidence="4" id="KW-0408">Iron</keyword>
<protein>
    <submittedName>
        <fullName evidence="10">4Fe-4S binding protein</fullName>
    </submittedName>
</protein>
<dbReference type="PANTHER" id="PTHR30224:SF4">
    <property type="entry name" value="ELECTRON TRANSPORT PROTEIN YCCM-RELATED"/>
    <property type="match status" value="1"/>
</dbReference>
<comment type="subcellular location">
    <subcellularLocation>
        <location evidence="1">Cell membrane</location>
    </subcellularLocation>
</comment>
<feature type="transmembrane region" description="Helical" evidence="8">
    <location>
        <begin position="151"/>
        <end position="169"/>
    </location>
</feature>
<proteinExistence type="predicted"/>
<evidence type="ECO:0000259" key="9">
    <source>
        <dbReference type="PROSITE" id="PS51379"/>
    </source>
</evidence>
<feature type="transmembrane region" description="Helical" evidence="8">
    <location>
        <begin position="123"/>
        <end position="145"/>
    </location>
</feature>
<feature type="transmembrane region" description="Helical" evidence="8">
    <location>
        <begin position="378"/>
        <end position="397"/>
    </location>
</feature>
<feature type="transmembrane region" description="Helical" evidence="8">
    <location>
        <begin position="314"/>
        <end position="336"/>
    </location>
</feature>
<keyword evidence="8" id="KW-0812">Transmembrane</keyword>
<comment type="caution">
    <text evidence="10">The sequence shown here is derived from an EMBL/GenBank/DDBJ whole genome shotgun (WGS) entry which is preliminary data.</text>
</comment>
<keyword evidence="2" id="KW-1003">Cell membrane</keyword>
<feature type="region of interest" description="Disordered" evidence="7">
    <location>
        <begin position="1"/>
        <end position="20"/>
    </location>
</feature>
<evidence type="ECO:0000256" key="4">
    <source>
        <dbReference type="ARBA" id="ARBA00023004"/>
    </source>
</evidence>